<evidence type="ECO:0000259" key="4">
    <source>
        <dbReference type="PROSITE" id="PS50160"/>
    </source>
</evidence>
<evidence type="ECO:0000256" key="2">
    <source>
        <dbReference type="ARBA" id="ARBA00022598"/>
    </source>
</evidence>
<dbReference type="Proteomes" id="UP001527882">
    <property type="component" value="Unassembled WGS sequence"/>
</dbReference>
<dbReference type="InterPro" id="IPR012340">
    <property type="entry name" value="NA-bd_OB-fold"/>
</dbReference>
<dbReference type="CDD" id="cd07906">
    <property type="entry name" value="Adenylation_DNA_ligase_LigD_LigC"/>
    <property type="match status" value="1"/>
</dbReference>
<organism evidence="5 6">
    <name type="scientific">Paenibacillus gyeongsangnamensis</name>
    <dbReference type="NCBI Taxonomy" id="3388067"/>
    <lineage>
        <taxon>Bacteria</taxon>
        <taxon>Bacillati</taxon>
        <taxon>Bacillota</taxon>
        <taxon>Bacilli</taxon>
        <taxon>Bacillales</taxon>
        <taxon>Paenibacillaceae</taxon>
        <taxon>Paenibacillus</taxon>
    </lineage>
</organism>
<dbReference type="Pfam" id="PF01068">
    <property type="entry name" value="DNA_ligase_A_M"/>
    <property type="match status" value="1"/>
</dbReference>
<name>A0ABT4Q359_9BACL</name>
<feature type="domain" description="ATP-dependent DNA ligase family profile" evidence="4">
    <location>
        <begin position="97"/>
        <end position="236"/>
    </location>
</feature>
<dbReference type="SUPFAM" id="SSF56091">
    <property type="entry name" value="DNA ligase/mRNA capping enzyme, catalytic domain"/>
    <property type="match status" value="1"/>
</dbReference>
<evidence type="ECO:0000256" key="1">
    <source>
        <dbReference type="ARBA" id="ARBA00007572"/>
    </source>
</evidence>
<gene>
    <name evidence="5" type="ORF">O9H85_02455</name>
</gene>
<dbReference type="InterPro" id="IPR050191">
    <property type="entry name" value="ATP-dep_DNA_ligase"/>
</dbReference>
<accession>A0ABT4Q359</accession>
<dbReference type="EMBL" id="JAQAGZ010000001">
    <property type="protein sequence ID" value="MCZ8511316.1"/>
    <property type="molecule type" value="Genomic_DNA"/>
</dbReference>
<evidence type="ECO:0000313" key="5">
    <source>
        <dbReference type="EMBL" id="MCZ8511316.1"/>
    </source>
</evidence>
<sequence length="293" mass="33530">MAAEAREAPFDDPDYYFEPKWDGSRLLLHKQGDRIEAYTRSGRCVTAQLPELKEAAACIKSSAAILDCEGVCLRGGRPVYDDFTYRLRLGSDLKIRHALQTHPAAFVVFDVLLAEREVTAEPLVQRKERLTELLRPSVHITPTLTVPAEGKALFQLTGEQGLEGIVAKRKQSVYIPHSLSKDWLKIKHYRSIDVIILGYRTDPFGLVAGLHFRTVPYKQVGIVEEGFRQGDEEAFLELAKPLHLAKEGRTQWIEPRLCCRMAYKERNDMHQLSDTRFQGFLWDKKPEDCHWIP</sequence>
<dbReference type="PANTHER" id="PTHR45674:SF4">
    <property type="entry name" value="DNA LIGASE 1"/>
    <property type="match status" value="1"/>
</dbReference>
<comment type="caution">
    <text evidence="5">The sequence shown here is derived from an EMBL/GenBank/DDBJ whole genome shotgun (WGS) entry which is preliminary data.</text>
</comment>
<evidence type="ECO:0000313" key="6">
    <source>
        <dbReference type="Proteomes" id="UP001527882"/>
    </source>
</evidence>
<dbReference type="GO" id="GO:0016874">
    <property type="term" value="F:ligase activity"/>
    <property type="evidence" value="ECO:0007669"/>
    <property type="project" value="UniProtKB-KW"/>
</dbReference>
<dbReference type="Gene3D" id="3.30.1490.70">
    <property type="match status" value="1"/>
</dbReference>
<dbReference type="Gene3D" id="2.40.50.140">
    <property type="entry name" value="Nucleic acid-binding proteins"/>
    <property type="match status" value="1"/>
</dbReference>
<comment type="similarity">
    <text evidence="1">Belongs to the ATP-dependent DNA ligase family.</text>
</comment>
<keyword evidence="6" id="KW-1185">Reference proteome</keyword>
<dbReference type="InterPro" id="IPR016059">
    <property type="entry name" value="DNA_ligase_ATP-dep_CS"/>
</dbReference>
<proteinExistence type="inferred from homology"/>
<protein>
    <submittedName>
        <fullName evidence="5">DNA ligase</fullName>
    </submittedName>
</protein>
<dbReference type="InterPro" id="IPR012310">
    <property type="entry name" value="DNA_ligase_ATP-dep_cent"/>
</dbReference>
<dbReference type="PROSITE" id="PS50160">
    <property type="entry name" value="DNA_LIGASE_A3"/>
    <property type="match status" value="1"/>
</dbReference>
<dbReference type="PANTHER" id="PTHR45674">
    <property type="entry name" value="DNA LIGASE 1/3 FAMILY MEMBER"/>
    <property type="match status" value="1"/>
</dbReference>
<comment type="catalytic activity">
    <reaction evidence="3">
        <text>ATP + (deoxyribonucleotide)n-3'-hydroxyl + 5'-phospho-(deoxyribonucleotide)m = (deoxyribonucleotide)n+m + AMP + diphosphate.</text>
        <dbReference type="EC" id="6.5.1.1"/>
    </reaction>
</comment>
<dbReference type="RefSeq" id="WP_269879674.1">
    <property type="nucleotide sequence ID" value="NZ_JAQAGZ010000001.1"/>
</dbReference>
<keyword evidence="2 5" id="KW-0436">Ligase</keyword>
<evidence type="ECO:0000256" key="3">
    <source>
        <dbReference type="ARBA" id="ARBA00034003"/>
    </source>
</evidence>
<reference evidence="5 6" key="1">
    <citation type="submission" date="2022-12" db="EMBL/GenBank/DDBJ databases">
        <title>Draft genome sequence of Paenibacillus sp. dW9.</title>
        <authorList>
            <person name="Choi E.-W."/>
            <person name="Kim D.-U."/>
        </authorList>
    </citation>
    <scope>NUCLEOTIDE SEQUENCE [LARGE SCALE GENOMIC DNA]</scope>
    <source>
        <strain evidence="6">dW9</strain>
    </source>
</reference>
<dbReference type="PROSITE" id="PS00333">
    <property type="entry name" value="DNA_LIGASE_A2"/>
    <property type="match status" value="1"/>
</dbReference>
<dbReference type="Gene3D" id="3.30.470.30">
    <property type="entry name" value="DNA ligase/mRNA capping enzyme"/>
    <property type="match status" value="1"/>
</dbReference>